<proteinExistence type="predicted"/>
<sequence>MVELSSNCSKNFVSSLSRSRPSLMPAGGGSPRDKGRRGTSAAKLRVTICLTEASESLMHLRRGTTSNGAYGTSSTPNPCTRRLISIPAPCLAGTHPPSPNMGTAFSTMDAITLSVMAFAIVVMHLEAANLTATWG</sequence>
<reference evidence="2" key="1">
    <citation type="journal article" date="2013" name="J. Plant Res.">
        <title>Effect of fungi and light on seed germination of three Opuntia species from semiarid lands of central Mexico.</title>
        <authorList>
            <person name="Delgado-Sanchez P."/>
            <person name="Jimenez-Bremont J.F."/>
            <person name="Guerrero-Gonzalez Mde L."/>
            <person name="Flores J."/>
        </authorList>
    </citation>
    <scope>NUCLEOTIDE SEQUENCE</scope>
    <source>
        <tissue evidence="2">Cladode</tissue>
    </source>
</reference>
<dbReference type="EMBL" id="GISG01099598">
    <property type="protein sequence ID" value="MBA4636330.1"/>
    <property type="molecule type" value="Transcribed_RNA"/>
</dbReference>
<evidence type="ECO:0000256" key="1">
    <source>
        <dbReference type="SAM" id="MobiDB-lite"/>
    </source>
</evidence>
<name>A0A7C8Z8W2_OPUST</name>
<feature type="compositionally biased region" description="Low complexity" evidence="1">
    <location>
        <begin position="14"/>
        <end position="25"/>
    </location>
</feature>
<accession>A0A7C8Z8W2</accession>
<reference evidence="2" key="2">
    <citation type="submission" date="2020-07" db="EMBL/GenBank/DDBJ databases">
        <authorList>
            <person name="Vera ALvarez R."/>
            <person name="Arias-Moreno D.M."/>
            <person name="Jimenez-Jacinto V."/>
            <person name="Jimenez-Bremont J.F."/>
            <person name="Swaminathan K."/>
            <person name="Moose S.P."/>
            <person name="Guerrero-Gonzalez M.L."/>
            <person name="Marino-Ramirez L."/>
            <person name="Landsman D."/>
            <person name="Rodriguez-Kessler M."/>
            <person name="Delgado-Sanchez P."/>
        </authorList>
    </citation>
    <scope>NUCLEOTIDE SEQUENCE</scope>
    <source>
        <tissue evidence="2">Cladode</tissue>
    </source>
</reference>
<evidence type="ECO:0000313" key="2">
    <source>
        <dbReference type="EMBL" id="MBA4636330.1"/>
    </source>
</evidence>
<dbReference type="AlphaFoldDB" id="A0A7C8Z8W2"/>
<organism evidence="2">
    <name type="scientific">Opuntia streptacantha</name>
    <name type="common">Prickly pear cactus</name>
    <name type="synonym">Opuntia cardona</name>
    <dbReference type="NCBI Taxonomy" id="393608"/>
    <lineage>
        <taxon>Eukaryota</taxon>
        <taxon>Viridiplantae</taxon>
        <taxon>Streptophyta</taxon>
        <taxon>Embryophyta</taxon>
        <taxon>Tracheophyta</taxon>
        <taxon>Spermatophyta</taxon>
        <taxon>Magnoliopsida</taxon>
        <taxon>eudicotyledons</taxon>
        <taxon>Gunneridae</taxon>
        <taxon>Pentapetalae</taxon>
        <taxon>Caryophyllales</taxon>
        <taxon>Cactineae</taxon>
        <taxon>Cactaceae</taxon>
        <taxon>Opuntioideae</taxon>
        <taxon>Opuntia</taxon>
    </lineage>
</organism>
<protein>
    <submittedName>
        <fullName evidence="2">Uncharacterized protein</fullName>
    </submittedName>
</protein>
<feature type="region of interest" description="Disordered" evidence="1">
    <location>
        <begin position="13"/>
        <end position="41"/>
    </location>
</feature>